<keyword evidence="3 6" id="KW-0812">Transmembrane</keyword>
<evidence type="ECO:0000313" key="9">
    <source>
        <dbReference type="Proteomes" id="UP000039370"/>
    </source>
</evidence>
<feature type="transmembrane region" description="Helical" evidence="6">
    <location>
        <begin position="27"/>
        <end position="45"/>
    </location>
</feature>
<dbReference type="AlphaFoldDB" id="A0A0B7IJ27"/>
<evidence type="ECO:0000256" key="3">
    <source>
        <dbReference type="ARBA" id="ARBA00022692"/>
    </source>
</evidence>
<comment type="subcellular location">
    <subcellularLocation>
        <location evidence="1">Cell membrane</location>
        <topology evidence="1">Multi-pass membrane protein</topology>
    </subcellularLocation>
</comment>
<evidence type="ECO:0000256" key="1">
    <source>
        <dbReference type="ARBA" id="ARBA00004651"/>
    </source>
</evidence>
<dbReference type="GO" id="GO:0005886">
    <property type="term" value="C:plasma membrane"/>
    <property type="evidence" value="ECO:0007669"/>
    <property type="project" value="UniProtKB-SubCell"/>
</dbReference>
<keyword evidence="4 6" id="KW-1133">Transmembrane helix</keyword>
<dbReference type="EMBL" id="CDOK01000154">
    <property type="protein sequence ID" value="CEN51886.1"/>
    <property type="molecule type" value="Genomic_DNA"/>
</dbReference>
<proteinExistence type="predicted"/>
<protein>
    <recommendedName>
        <fullName evidence="7">Polysaccharide chain length determinant N-terminal domain-containing protein</fullName>
    </recommendedName>
</protein>
<evidence type="ECO:0000256" key="6">
    <source>
        <dbReference type="SAM" id="Phobius"/>
    </source>
</evidence>
<keyword evidence="5 6" id="KW-0472">Membrane</keyword>
<evidence type="ECO:0000313" key="8">
    <source>
        <dbReference type="EMBL" id="CEN51886.1"/>
    </source>
</evidence>
<evidence type="ECO:0000256" key="4">
    <source>
        <dbReference type="ARBA" id="ARBA00022989"/>
    </source>
</evidence>
<dbReference type="Proteomes" id="UP000039370">
    <property type="component" value="Unassembled WGS sequence"/>
</dbReference>
<accession>A0A0B7IJ27</accession>
<dbReference type="Pfam" id="PF02706">
    <property type="entry name" value="Wzz"/>
    <property type="match status" value="1"/>
</dbReference>
<gene>
    <name evidence="8" type="ORF">CCAN11_2370011</name>
</gene>
<sequence length="46" mass="5338">MCENKVSNTDEIDLLDLLRKLWRARKTILIVTFVFFVGAFNGYSIS</sequence>
<feature type="domain" description="Polysaccharide chain length determinant N-terminal" evidence="7">
    <location>
        <begin position="10"/>
        <end position="40"/>
    </location>
</feature>
<dbReference type="InterPro" id="IPR003856">
    <property type="entry name" value="LPS_length_determ_N"/>
</dbReference>
<reference evidence="9" key="1">
    <citation type="submission" date="2015-01" db="EMBL/GenBank/DDBJ databases">
        <authorList>
            <person name="MANFREDI Pablo"/>
        </authorList>
    </citation>
    <scope>NUCLEOTIDE SEQUENCE [LARGE SCALE GENOMIC DNA]</scope>
    <source>
        <strain evidence="9">Cc11</strain>
    </source>
</reference>
<name>A0A0B7IJ27_9FLAO</name>
<organism evidence="8 9">
    <name type="scientific">Capnocytophaga canimorsus</name>
    <dbReference type="NCBI Taxonomy" id="28188"/>
    <lineage>
        <taxon>Bacteria</taxon>
        <taxon>Pseudomonadati</taxon>
        <taxon>Bacteroidota</taxon>
        <taxon>Flavobacteriia</taxon>
        <taxon>Flavobacteriales</taxon>
        <taxon>Flavobacteriaceae</taxon>
        <taxon>Capnocytophaga</taxon>
    </lineage>
</organism>
<evidence type="ECO:0000259" key="7">
    <source>
        <dbReference type="Pfam" id="PF02706"/>
    </source>
</evidence>
<keyword evidence="2" id="KW-1003">Cell membrane</keyword>
<evidence type="ECO:0000256" key="2">
    <source>
        <dbReference type="ARBA" id="ARBA00022475"/>
    </source>
</evidence>
<evidence type="ECO:0000256" key="5">
    <source>
        <dbReference type="ARBA" id="ARBA00023136"/>
    </source>
</evidence>